<dbReference type="SUPFAM" id="SSF55154">
    <property type="entry name" value="CYTH-like phosphatases"/>
    <property type="match status" value="1"/>
</dbReference>
<comment type="function">
    <text evidence="8">First step of mRNA capping. Converts the 5'-triphosphate end of a nascent mRNA chain into a diphosphate end.</text>
</comment>
<feature type="domain" description="mRNA triphosphatase Cet1-like" evidence="9">
    <location>
        <begin position="105"/>
        <end position="189"/>
    </location>
</feature>
<comment type="subunit">
    <text evidence="8">Heterodimer. The mRNA-capping enzyme is composed of two separate chains alpha and beta, respectively a mRNA guanylyltransferase and an mRNA 5'-triphosphate monophosphatase.</text>
</comment>
<evidence type="ECO:0000256" key="8">
    <source>
        <dbReference type="RuleBase" id="RU367053"/>
    </source>
</evidence>
<evidence type="ECO:0000256" key="3">
    <source>
        <dbReference type="ARBA" id="ARBA00006345"/>
    </source>
</evidence>
<keyword evidence="8" id="KW-0506">mRNA capping</keyword>
<keyword evidence="4 8" id="KW-0507">mRNA processing</keyword>
<evidence type="ECO:0000256" key="5">
    <source>
        <dbReference type="ARBA" id="ARBA00022801"/>
    </source>
</evidence>
<comment type="subcellular location">
    <subcellularLocation>
        <location evidence="2 8">Nucleus</location>
    </subcellularLocation>
</comment>
<name>A0ABQ7I1W8_9MICR</name>
<gene>
    <name evidence="10" type="primary">CET1</name>
    <name evidence="10" type="ORF">TCON_0402</name>
</gene>
<evidence type="ECO:0000256" key="7">
    <source>
        <dbReference type="ARBA" id="ARBA00047740"/>
    </source>
</evidence>
<evidence type="ECO:0000313" key="10">
    <source>
        <dbReference type="EMBL" id="KAF7684399.1"/>
    </source>
</evidence>
<dbReference type="EMBL" id="SBIQ01000015">
    <property type="protein sequence ID" value="KAF7684399.1"/>
    <property type="molecule type" value="Genomic_DNA"/>
</dbReference>
<evidence type="ECO:0000256" key="1">
    <source>
        <dbReference type="ARBA" id="ARBA00001946"/>
    </source>
</evidence>
<dbReference type="PANTHER" id="PTHR28118:SF1">
    <property type="entry name" value="POLYNUCLEOTIDE 5'-TRIPHOSPHATASE CTL1-RELATED"/>
    <property type="match status" value="1"/>
</dbReference>
<dbReference type="InterPro" id="IPR040343">
    <property type="entry name" value="Cet1/Ctl1"/>
</dbReference>
<reference evidence="10 11" key="1">
    <citation type="submission" date="2019-01" db="EMBL/GenBank/DDBJ databases">
        <title>Genomes sequencing and comparative genomics of infectious freshwater microsporidia, Cucumispora dikerogammari and Thelohania contejeani.</title>
        <authorList>
            <person name="Cormier A."/>
            <person name="Giraud I."/>
            <person name="Wattier R."/>
            <person name="Teixeira M."/>
            <person name="Grandjean F."/>
            <person name="Rigaud T."/>
            <person name="Cordaux R."/>
        </authorList>
    </citation>
    <scope>NUCLEOTIDE SEQUENCE [LARGE SCALE GENOMIC DNA]</scope>
    <source>
        <strain evidence="10">T1</strain>
        <tissue evidence="10">Spores</tissue>
    </source>
</reference>
<protein>
    <recommendedName>
        <fullName evidence="8">mRNA-capping enzyme subunit beta</fullName>
        <ecNumber evidence="8">3.6.1.74</ecNumber>
    </recommendedName>
    <alternativeName>
        <fullName evidence="8">mRNA 5'-phosphatase</fullName>
    </alternativeName>
    <alternativeName>
        <fullName evidence="8">mRNA 5'-triphosphate monophosphatase</fullName>
    </alternativeName>
</protein>
<sequence length="209" mass="24212">MPLSDDFFKSNQKLIQEYLTEFLVITDTKNIEIEARAGTIMDKISDSRLQLDTPHPVILKSLPPQCHFISGVSEATYERAKKRFEDVTGNTVSEKDVVRQGRRDTYRDGNLVASIKKTRINCVNIYMPGCSVDLRISISREEPADKHTSKNVITTRNKLRTSYEVKDYRVDFTEVDCVGEKNKEIEIEVINDKFKKEEFINFVMNFFKI</sequence>
<evidence type="ECO:0000256" key="6">
    <source>
        <dbReference type="ARBA" id="ARBA00023242"/>
    </source>
</evidence>
<keyword evidence="11" id="KW-1185">Reference proteome</keyword>
<dbReference type="InterPro" id="IPR004206">
    <property type="entry name" value="mRNA_triPase_Cet1"/>
</dbReference>
<dbReference type="Proteomes" id="UP001516464">
    <property type="component" value="Unassembled WGS sequence"/>
</dbReference>
<evidence type="ECO:0000256" key="4">
    <source>
        <dbReference type="ARBA" id="ARBA00022664"/>
    </source>
</evidence>
<dbReference type="InterPro" id="IPR033469">
    <property type="entry name" value="CYTH-like_dom_sf"/>
</dbReference>
<proteinExistence type="inferred from homology"/>
<accession>A0ABQ7I1W8</accession>
<dbReference type="Gene3D" id="3.20.100.10">
    <property type="entry name" value="mRNA triphosphatase Cet1-like"/>
    <property type="match status" value="1"/>
</dbReference>
<dbReference type="InterPro" id="IPR037009">
    <property type="entry name" value="mRNA_triPase_Cet1_sf"/>
</dbReference>
<dbReference type="EC" id="3.6.1.74" evidence="8"/>
<dbReference type="CDD" id="cd07470">
    <property type="entry name" value="CYTH-like_mRNA_RTPase"/>
    <property type="match status" value="1"/>
</dbReference>
<evidence type="ECO:0000313" key="11">
    <source>
        <dbReference type="Proteomes" id="UP001516464"/>
    </source>
</evidence>
<comment type="cofactor">
    <cofactor evidence="1 8">
        <name>Mg(2+)</name>
        <dbReference type="ChEBI" id="CHEBI:18420"/>
    </cofactor>
</comment>
<comment type="similarity">
    <text evidence="3 8">Belongs to the fungal TPase family.</text>
</comment>
<evidence type="ECO:0000259" key="9">
    <source>
        <dbReference type="Pfam" id="PF02940"/>
    </source>
</evidence>
<dbReference type="Pfam" id="PF02940">
    <property type="entry name" value="mRNA_triPase"/>
    <property type="match status" value="2"/>
</dbReference>
<dbReference type="PANTHER" id="PTHR28118">
    <property type="entry name" value="POLYNUCLEOTIDE 5'-TRIPHOSPHATASE-RELATED"/>
    <property type="match status" value="1"/>
</dbReference>
<evidence type="ECO:0000256" key="2">
    <source>
        <dbReference type="ARBA" id="ARBA00004123"/>
    </source>
</evidence>
<organism evidence="10 11">
    <name type="scientific">Astathelohania contejeani</name>
    <dbReference type="NCBI Taxonomy" id="164912"/>
    <lineage>
        <taxon>Eukaryota</taxon>
        <taxon>Fungi</taxon>
        <taxon>Fungi incertae sedis</taxon>
        <taxon>Microsporidia</taxon>
        <taxon>Astathelohaniidae</taxon>
        <taxon>Astathelohania</taxon>
    </lineage>
</organism>
<comment type="caution">
    <text evidence="10">The sequence shown here is derived from an EMBL/GenBank/DDBJ whole genome shotgun (WGS) entry which is preliminary data.</text>
</comment>
<comment type="catalytic activity">
    <reaction evidence="7">
        <text>a 5'-end triphospho-ribonucleoside in mRNA + H2O = a 5'-end diphospho-ribonucleoside in mRNA + phosphate + H(+)</text>
        <dbReference type="Rhea" id="RHEA:67004"/>
        <dbReference type="Rhea" id="RHEA-COMP:17164"/>
        <dbReference type="Rhea" id="RHEA-COMP:17165"/>
        <dbReference type="ChEBI" id="CHEBI:15377"/>
        <dbReference type="ChEBI" id="CHEBI:15378"/>
        <dbReference type="ChEBI" id="CHEBI:43474"/>
        <dbReference type="ChEBI" id="CHEBI:167616"/>
        <dbReference type="ChEBI" id="CHEBI:167618"/>
        <dbReference type="EC" id="3.6.1.74"/>
    </reaction>
    <physiologicalReaction direction="left-to-right" evidence="7">
        <dbReference type="Rhea" id="RHEA:67005"/>
    </physiologicalReaction>
</comment>
<feature type="domain" description="mRNA triphosphatase Cet1-like" evidence="9">
    <location>
        <begin position="5"/>
        <end position="89"/>
    </location>
</feature>
<keyword evidence="5 8" id="KW-0378">Hydrolase</keyword>
<keyword evidence="6 8" id="KW-0539">Nucleus</keyword>